<dbReference type="Proteomes" id="UP000029998">
    <property type="component" value="Unassembled WGS sequence"/>
</dbReference>
<keyword evidence="3" id="KW-0175">Coiled coil</keyword>
<dbReference type="eggNOG" id="COG1538">
    <property type="taxonomic scope" value="Bacteria"/>
</dbReference>
<dbReference type="PANTHER" id="PTHR30203:SF32">
    <property type="entry name" value="CATION EFFLUX SYSTEM PROTEIN CUSC"/>
    <property type="match status" value="1"/>
</dbReference>
<dbReference type="PROSITE" id="PS51257">
    <property type="entry name" value="PROKAR_LIPOPROTEIN"/>
    <property type="match status" value="1"/>
</dbReference>
<evidence type="ECO:0000256" key="2">
    <source>
        <dbReference type="RuleBase" id="RU362097"/>
    </source>
</evidence>
<keyword evidence="2" id="KW-0564">Palmitate</keyword>
<evidence type="ECO:0000256" key="3">
    <source>
        <dbReference type="SAM" id="Coils"/>
    </source>
</evidence>
<dbReference type="NCBIfam" id="TIGR01845">
    <property type="entry name" value="outer_NodT"/>
    <property type="match status" value="1"/>
</dbReference>
<reference evidence="5 6" key="1">
    <citation type="submission" date="2013-08" db="EMBL/GenBank/DDBJ databases">
        <title>Genome sequencing of Lysobacter.</title>
        <authorList>
            <person name="Zhang S."/>
            <person name="Wang G."/>
        </authorList>
    </citation>
    <scope>NUCLEOTIDE SEQUENCE [LARGE SCALE GENOMIC DNA]</scope>
    <source>
        <strain evidence="5 6">GH1-9</strain>
    </source>
</reference>
<comment type="caution">
    <text evidence="5">The sequence shown here is derived from an EMBL/GenBank/DDBJ whole genome shotgun (WGS) entry which is preliminary data.</text>
</comment>
<dbReference type="InterPro" id="IPR010131">
    <property type="entry name" value="MdtP/NodT-like"/>
</dbReference>
<keyword evidence="2" id="KW-1134">Transmembrane beta strand</keyword>
<dbReference type="Gene3D" id="2.20.200.10">
    <property type="entry name" value="Outer membrane efflux proteins (OEP)"/>
    <property type="match status" value="1"/>
</dbReference>
<feature type="region of interest" description="Disordered" evidence="4">
    <location>
        <begin position="35"/>
        <end position="55"/>
    </location>
</feature>
<organism evidence="5 6">
    <name type="scientific">Lysobacter daejeonensis GH1-9</name>
    <dbReference type="NCBI Taxonomy" id="1385517"/>
    <lineage>
        <taxon>Bacteria</taxon>
        <taxon>Pseudomonadati</taxon>
        <taxon>Pseudomonadota</taxon>
        <taxon>Gammaproteobacteria</taxon>
        <taxon>Lysobacterales</taxon>
        <taxon>Lysobacteraceae</taxon>
        <taxon>Aerolutibacter</taxon>
    </lineage>
</organism>
<dbReference type="RefSeq" id="WP_036137413.1">
    <property type="nucleotide sequence ID" value="NZ_AVPU01000014.1"/>
</dbReference>
<dbReference type="EMBL" id="AVPU01000014">
    <property type="protein sequence ID" value="KGM54356.1"/>
    <property type="molecule type" value="Genomic_DNA"/>
</dbReference>
<dbReference type="Pfam" id="PF02321">
    <property type="entry name" value="OEP"/>
    <property type="match status" value="2"/>
</dbReference>
<evidence type="ECO:0000256" key="4">
    <source>
        <dbReference type="SAM" id="MobiDB-lite"/>
    </source>
</evidence>
<dbReference type="GO" id="GO:0009279">
    <property type="term" value="C:cell outer membrane"/>
    <property type="evidence" value="ECO:0007669"/>
    <property type="project" value="UniProtKB-SubCell"/>
</dbReference>
<keyword evidence="2" id="KW-0449">Lipoprotein</keyword>
<proteinExistence type="inferred from homology"/>
<dbReference type="SUPFAM" id="SSF56954">
    <property type="entry name" value="Outer membrane efflux proteins (OEP)"/>
    <property type="match status" value="1"/>
</dbReference>
<dbReference type="STRING" id="1385517.N800_04680"/>
<sequence length="475" mass="49715">MTKSVLAPLALATVLFTTGCATLAPSLPAADTATPADWPLPANTGEGAPTTVPADGVPTVPIADIGWRDFFADPKLDALVETALANNRDLRVAALNVERARGQYRIQRADRLPALGATATLQRSGGDAPVTEAYTAGVGLAAFELDLFGRVRNLSNAALQRYFATDEARIGVQLSLIAEVANAYLTLAADQELQQIAQATLRNHEESLALAEKRHAVGATSALDLAQAQAELEGARADVARLGGDVARDTHALQLLVGTPLAPELLPGGPSDDAIGLLPLPAGLPSEALLRRPDVRAAEHQLLAANANIGAARAAFFPSISLTGSVGAASGELSDLFSAGTHAWSFVPSITLPIFQGGKLRANLAVAHVDRDIALAEYEKAIQAGFRDVADALALSEALAQQQQALRAQVDAATRADTLARARHEAGRDSYLTRLVAQRTLYAARQGLITVRQAEQANRVALYRALGGGWSETGQ</sequence>
<evidence type="ECO:0000256" key="1">
    <source>
        <dbReference type="ARBA" id="ARBA00007613"/>
    </source>
</evidence>
<feature type="chain" id="PRO_5001433646" evidence="2">
    <location>
        <begin position="24"/>
        <end position="475"/>
    </location>
</feature>
<dbReference type="InterPro" id="IPR003423">
    <property type="entry name" value="OMP_efflux"/>
</dbReference>
<comment type="subcellular location">
    <subcellularLocation>
        <location evidence="2">Cell outer membrane</location>
        <topology evidence="2">Lipid-anchor</topology>
    </subcellularLocation>
</comment>
<keyword evidence="6" id="KW-1185">Reference proteome</keyword>
<evidence type="ECO:0000313" key="6">
    <source>
        <dbReference type="Proteomes" id="UP000029998"/>
    </source>
</evidence>
<dbReference type="OrthoDB" id="9770517at2"/>
<name>A0A0A0EU01_9GAMM</name>
<comment type="similarity">
    <text evidence="1 2">Belongs to the outer membrane factor (OMF) (TC 1.B.17) family.</text>
</comment>
<dbReference type="Gene3D" id="1.20.1600.10">
    <property type="entry name" value="Outer membrane efflux proteins (OEP)"/>
    <property type="match status" value="1"/>
</dbReference>
<dbReference type="GO" id="GO:0015562">
    <property type="term" value="F:efflux transmembrane transporter activity"/>
    <property type="evidence" value="ECO:0007669"/>
    <property type="project" value="InterPro"/>
</dbReference>
<dbReference type="PANTHER" id="PTHR30203">
    <property type="entry name" value="OUTER MEMBRANE CATION EFFLUX PROTEIN"/>
    <property type="match status" value="1"/>
</dbReference>
<protein>
    <submittedName>
        <fullName evidence="5">Transporter</fullName>
    </submittedName>
</protein>
<feature type="coiled-coil region" evidence="3">
    <location>
        <begin position="194"/>
        <end position="245"/>
    </location>
</feature>
<gene>
    <name evidence="5" type="ORF">N800_04680</name>
</gene>
<accession>A0A0A0EU01</accession>
<keyword evidence="2" id="KW-0472">Membrane</keyword>
<evidence type="ECO:0000313" key="5">
    <source>
        <dbReference type="EMBL" id="KGM54356.1"/>
    </source>
</evidence>
<feature type="signal peptide" evidence="2">
    <location>
        <begin position="1"/>
        <end position="23"/>
    </location>
</feature>
<keyword evidence="2" id="KW-0732">Signal</keyword>
<keyword evidence="2" id="KW-0812">Transmembrane</keyword>
<dbReference type="AlphaFoldDB" id="A0A0A0EU01"/>